<protein>
    <recommendedName>
        <fullName evidence="1">DUF6900 domain-containing protein</fullName>
    </recommendedName>
</protein>
<dbReference type="RefSeq" id="WP_000410614.1">
    <property type="nucleotide sequence ID" value="NZ_AEDV01000073.1"/>
</dbReference>
<reference evidence="2 3" key="1">
    <citation type="submission" date="2010-09" db="EMBL/GenBank/DDBJ databases">
        <authorList>
            <person name="Daugherty S.C."/>
            <person name="Tallon L.J."/>
            <person name="Jones K.M."/>
            <person name="Liu X."/>
            <person name="Kilian M."/>
            <person name="Tettelin H."/>
        </authorList>
    </citation>
    <scope>NUCLEOTIDE SEQUENCE [LARGE SCALE GENOMIC DNA]</scope>
    <source>
        <strain evidence="2 3">SK597</strain>
    </source>
</reference>
<comment type="caution">
    <text evidence="2">The sequence shown here is derived from an EMBL/GenBank/DDBJ whole genome shotgun (WGS) entry which is preliminary data.</text>
</comment>
<dbReference type="InterPro" id="IPR054195">
    <property type="entry name" value="DUF6900"/>
</dbReference>
<dbReference type="Pfam" id="PF21841">
    <property type="entry name" value="DUF6900"/>
    <property type="match status" value="1"/>
</dbReference>
<evidence type="ECO:0000313" key="2">
    <source>
        <dbReference type="EMBL" id="EFO00158.1"/>
    </source>
</evidence>
<feature type="domain" description="DUF6900" evidence="1">
    <location>
        <begin position="42"/>
        <end position="85"/>
    </location>
</feature>
<evidence type="ECO:0000313" key="3">
    <source>
        <dbReference type="Proteomes" id="UP000003316"/>
    </source>
</evidence>
<dbReference type="AlphaFoldDB" id="E1LTG9"/>
<gene>
    <name evidence="2" type="ORF">SMSK597_1260</name>
</gene>
<dbReference type="Proteomes" id="UP000003316">
    <property type="component" value="Unassembled WGS sequence"/>
</dbReference>
<organism evidence="2 3">
    <name type="scientific">Streptococcus mitis SK597</name>
    <dbReference type="NCBI Taxonomy" id="585204"/>
    <lineage>
        <taxon>Bacteria</taxon>
        <taxon>Bacillati</taxon>
        <taxon>Bacillota</taxon>
        <taxon>Bacilli</taxon>
        <taxon>Lactobacillales</taxon>
        <taxon>Streptococcaceae</taxon>
        <taxon>Streptococcus</taxon>
        <taxon>Streptococcus mitis group</taxon>
    </lineage>
</organism>
<proteinExistence type="predicted"/>
<accession>E1LTG9</accession>
<dbReference type="EMBL" id="AEDV01000073">
    <property type="protein sequence ID" value="EFO00158.1"/>
    <property type="molecule type" value="Genomic_DNA"/>
</dbReference>
<evidence type="ECO:0000259" key="1">
    <source>
        <dbReference type="Pfam" id="PF21841"/>
    </source>
</evidence>
<name>E1LTG9_STRMT</name>
<sequence length="96" mass="11319">MEKFTNRNIQNNELEQEQFSLQDRIQNIHNFENKDTTRDQEIAIVASMIGRIPTLERQNLDSQDFHDISVWTLQEMLRVSYELGKLSQEAPVPTEL</sequence>